<protein>
    <submittedName>
        <fullName evidence="2">Uncharacterized protein</fullName>
    </submittedName>
</protein>
<keyword evidence="1" id="KW-0175">Coiled coil</keyword>
<gene>
    <name evidence="2" type="ORF">V6N11_037717</name>
</gene>
<sequence>MFLQPWKPTTPPKRTLELLLLLKKERSQLPKQNRASKQSFEKDLQEMQDMLQKLRIEKEKIEKYLREKDEILKLKEEEIHSKG</sequence>
<dbReference type="PANTHER" id="PTHR46912:SF1">
    <property type="entry name" value="HIGH MOBILITY GROUP B PROTEIN 13"/>
    <property type="match status" value="1"/>
</dbReference>
<proteinExistence type="predicted"/>
<evidence type="ECO:0000313" key="3">
    <source>
        <dbReference type="Proteomes" id="UP001396334"/>
    </source>
</evidence>
<feature type="coiled-coil region" evidence="1">
    <location>
        <begin position="37"/>
        <end position="74"/>
    </location>
</feature>
<dbReference type="EMBL" id="JBBPBN010000066">
    <property type="protein sequence ID" value="KAK8985998.1"/>
    <property type="molecule type" value="Genomic_DNA"/>
</dbReference>
<dbReference type="PANTHER" id="PTHR46912">
    <property type="entry name" value="HIGH MOBILITY GROUP B PROTEIN 13"/>
    <property type="match status" value="1"/>
</dbReference>
<accession>A0ABR2PCK2</accession>
<name>A0ABR2PCK2_9ROSI</name>
<dbReference type="InterPro" id="IPR044601">
    <property type="entry name" value="HMGB6/HMGB13"/>
</dbReference>
<organism evidence="2 3">
    <name type="scientific">Hibiscus sabdariffa</name>
    <name type="common">roselle</name>
    <dbReference type="NCBI Taxonomy" id="183260"/>
    <lineage>
        <taxon>Eukaryota</taxon>
        <taxon>Viridiplantae</taxon>
        <taxon>Streptophyta</taxon>
        <taxon>Embryophyta</taxon>
        <taxon>Tracheophyta</taxon>
        <taxon>Spermatophyta</taxon>
        <taxon>Magnoliopsida</taxon>
        <taxon>eudicotyledons</taxon>
        <taxon>Gunneridae</taxon>
        <taxon>Pentapetalae</taxon>
        <taxon>rosids</taxon>
        <taxon>malvids</taxon>
        <taxon>Malvales</taxon>
        <taxon>Malvaceae</taxon>
        <taxon>Malvoideae</taxon>
        <taxon>Hibiscus</taxon>
    </lineage>
</organism>
<dbReference type="Proteomes" id="UP001396334">
    <property type="component" value="Unassembled WGS sequence"/>
</dbReference>
<reference evidence="2 3" key="1">
    <citation type="journal article" date="2024" name="G3 (Bethesda)">
        <title>Genome assembly of Hibiscus sabdariffa L. provides insights into metabolisms of medicinal natural products.</title>
        <authorList>
            <person name="Kim T."/>
        </authorList>
    </citation>
    <scope>NUCLEOTIDE SEQUENCE [LARGE SCALE GENOMIC DNA]</scope>
    <source>
        <strain evidence="2">TK-2024</strain>
        <tissue evidence="2">Old leaves</tissue>
    </source>
</reference>
<keyword evidence="3" id="KW-1185">Reference proteome</keyword>
<comment type="caution">
    <text evidence="2">The sequence shown here is derived from an EMBL/GenBank/DDBJ whole genome shotgun (WGS) entry which is preliminary data.</text>
</comment>
<evidence type="ECO:0000256" key="1">
    <source>
        <dbReference type="SAM" id="Coils"/>
    </source>
</evidence>
<evidence type="ECO:0000313" key="2">
    <source>
        <dbReference type="EMBL" id="KAK8985998.1"/>
    </source>
</evidence>